<feature type="region of interest" description="Disordered" evidence="11">
    <location>
        <begin position="890"/>
        <end position="914"/>
    </location>
</feature>
<dbReference type="Proteomes" id="UP000694845">
    <property type="component" value="Unplaced"/>
</dbReference>
<dbReference type="GO" id="GO:0004930">
    <property type="term" value="F:G protein-coupled receptor activity"/>
    <property type="evidence" value="ECO:0007669"/>
    <property type="project" value="UniProtKB-KW"/>
</dbReference>
<evidence type="ECO:0000313" key="16">
    <source>
        <dbReference type="RefSeq" id="XP_022090341.1"/>
    </source>
</evidence>
<dbReference type="InterPro" id="IPR001828">
    <property type="entry name" value="ANF_lig-bd_rcpt"/>
</dbReference>
<keyword evidence="10" id="KW-0807">Transducer</keyword>
<comment type="similarity">
    <text evidence="2">Belongs to the G-protein coupled receptor 3 family.</text>
</comment>
<dbReference type="CDD" id="cd15045">
    <property type="entry name" value="7tmC_mGluRs"/>
    <property type="match status" value="1"/>
</dbReference>
<feature type="signal peptide" evidence="13">
    <location>
        <begin position="1"/>
        <end position="30"/>
    </location>
</feature>
<name>A0A8B7YFB0_ACAPL</name>
<feature type="transmembrane region" description="Helical" evidence="12">
    <location>
        <begin position="649"/>
        <end position="671"/>
    </location>
</feature>
<dbReference type="InterPro" id="IPR050726">
    <property type="entry name" value="mGluR"/>
</dbReference>
<dbReference type="PROSITE" id="PS50259">
    <property type="entry name" value="G_PROTEIN_RECEP_F3_4"/>
    <property type="match status" value="1"/>
</dbReference>
<feature type="transmembrane region" description="Helical" evidence="12">
    <location>
        <begin position="768"/>
        <end position="795"/>
    </location>
</feature>
<evidence type="ECO:0000256" key="8">
    <source>
        <dbReference type="ARBA" id="ARBA00023170"/>
    </source>
</evidence>
<dbReference type="FunFam" id="3.40.50.2300:FF:000145">
    <property type="entry name" value="Glutamate receptor, metabotropic"/>
    <property type="match status" value="1"/>
</dbReference>
<dbReference type="OMA" id="KHWRQWV"/>
<dbReference type="CDD" id="cd06362">
    <property type="entry name" value="PBP1_mGluR"/>
    <property type="match status" value="1"/>
</dbReference>
<evidence type="ECO:0000256" key="3">
    <source>
        <dbReference type="ARBA" id="ARBA00022475"/>
    </source>
</evidence>
<dbReference type="InterPro" id="IPR017978">
    <property type="entry name" value="GPCR_3_C"/>
</dbReference>
<evidence type="ECO:0000259" key="14">
    <source>
        <dbReference type="PROSITE" id="PS50259"/>
    </source>
</evidence>
<feature type="chain" id="PRO_5034613332" evidence="13">
    <location>
        <begin position="31"/>
        <end position="914"/>
    </location>
</feature>
<dbReference type="PROSITE" id="PS00980">
    <property type="entry name" value="G_PROTEIN_RECEP_F3_2"/>
    <property type="match status" value="1"/>
</dbReference>
<protein>
    <submittedName>
        <fullName evidence="16">Metabotropic glutamate receptor 2-like</fullName>
    </submittedName>
</protein>
<keyword evidence="3" id="KW-1003">Cell membrane</keyword>
<evidence type="ECO:0000313" key="15">
    <source>
        <dbReference type="Proteomes" id="UP000694845"/>
    </source>
</evidence>
<evidence type="ECO:0000256" key="7">
    <source>
        <dbReference type="ARBA" id="ARBA00023136"/>
    </source>
</evidence>
<dbReference type="RefSeq" id="XP_022090341.1">
    <property type="nucleotide sequence ID" value="XM_022234649.1"/>
</dbReference>
<keyword evidence="8" id="KW-0675">Receptor</keyword>
<feature type="transmembrane region" description="Helical" evidence="12">
    <location>
        <begin position="807"/>
        <end position="828"/>
    </location>
</feature>
<evidence type="ECO:0000256" key="11">
    <source>
        <dbReference type="SAM" id="MobiDB-lite"/>
    </source>
</evidence>
<evidence type="ECO:0000256" key="12">
    <source>
        <dbReference type="SAM" id="Phobius"/>
    </source>
</evidence>
<dbReference type="InterPro" id="IPR038550">
    <property type="entry name" value="GPCR_3_9-Cys_sf"/>
</dbReference>
<evidence type="ECO:0000256" key="5">
    <source>
        <dbReference type="ARBA" id="ARBA00022989"/>
    </source>
</evidence>
<feature type="transmembrane region" description="Helical" evidence="12">
    <location>
        <begin position="615"/>
        <end position="637"/>
    </location>
</feature>
<comment type="subcellular location">
    <subcellularLocation>
        <location evidence="1">Cell membrane</location>
        <topology evidence="1">Multi-pass membrane protein</topology>
    </subcellularLocation>
</comment>
<keyword evidence="5 12" id="KW-1133">Transmembrane helix</keyword>
<evidence type="ECO:0000256" key="9">
    <source>
        <dbReference type="ARBA" id="ARBA00023180"/>
    </source>
</evidence>
<dbReference type="InterPro" id="IPR000162">
    <property type="entry name" value="GPCR_3_mtglu_rcpt"/>
</dbReference>
<dbReference type="GO" id="GO:0005886">
    <property type="term" value="C:plasma membrane"/>
    <property type="evidence" value="ECO:0007669"/>
    <property type="project" value="UniProtKB-SubCell"/>
</dbReference>
<dbReference type="Pfam" id="PF00003">
    <property type="entry name" value="7tm_3"/>
    <property type="match status" value="1"/>
</dbReference>
<feature type="transmembrane region" description="Helical" evidence="12">
    <location>
        <begin position="683"/>
        <end position="699"/>
    </location>
</feature>
<keyword evidence="6" id="KW-0297">G-protein coupled receptor</keyword>
<feature type="compositionally biased region" description="Low complexity" evidence="11">
    <location>
        <begin position="890"/>
        <end position="904"/>
    </location>
</feature>
<dbReference type="Gene3D" id="3.40.50.2300">
    <property type="match status" value="2"/>
</dbReference>
<gene>
    <name evidence="16" type="primary">LOC110979109</name>
</gene>
<keyword evidence="4 12" id="KW-0812">Transmembrane</keyword>
<evidence type="ECO:0000256" key="2">
    <source>
        <dbReference type="ARBA" id="ARBA00007242"/>
    </source>
</evidence>
<dbReference type="AlphaFoldDB" id="A0A8B7YFB0"/>
<evidence type="ECO:0000256" key="10">
    <source>
        <dbReference type="ARBA" id="ARBA00023224"/>
    </source>
</evidence>
<dbReference type="InterPro" id="IPR017979">
    <property type="entry name" value="GPCR_3_CS"/>
</dbReference>
<evidence type="ECO:0000256" key="1">
    <source>
        <dbReference type="ARBA" id="ARBA00004651"/>
    </source>
</evidence>
<dbReference type="FunFam" id="2.10.50.30:FF:000001">
    <property type="entry name" value="metabotropic glutamate receptor 1"/>
    <property type="match status" value="1"/>
</dbReference>
<keyword evidence="9" id="KW-0325">Glycoprotein</keyword>
<sequence>MPSPFSRANAARSSAVMFLLFQLRLGAVMANGAATTPVWNVGRNGNRSDPPRPLDVVALGEGTEDGEENVVAAVEPGDVVLGGLFMIHQAGEGGECGALANQMGLQALEAMLYTVDAINNSTFLPGFKLGVRALDDCNQESRSLERSLEFVRRPVCENDSGVGQGQGQSPESAQVVGVVGSASSLSSITVANLLKLFKMPQISYWSTSPDLSDTRRFPYFFRAVPSDQFQAQAMIDIVLHFNWTYVSIVFENSNYGVQGIEEVKRLAADHDVCVAVKEMIPRDGNDSDFDGIVANLLKATDARAVILWALDESADRFFEALRRAHSTQKFTWIGSDSWSGRQLSTFGNEDLVEGAITIQPMSVPLPGFDDYFTSLNPMTYDRNPWFGEFWEEHFNCTLPRNTNTTAVRGPSKRRRCPENLKLGSENNYSQEGQIQFVADSVWAFAHALRDMHRAHCSGDGLCKRMQPVKGHELREFLRNVSFQGVSGTRFRFTPNGDGPVHYKILNYQQVSPNKYKFIEVGSYKDSLTLNVGAVRYRLQDDHFPKSSCWRPCRHNEMKFKRDGECCWSCLLCQQFEYLQDEFTCTECPNGTKPSANLTECTDIQVRYLQPNTSSAISALVFATVGEFATVFTACVYVKHRDTPVVKASGRELSGLLLIGVFMCYALTFLFLTPPSTVMCGLQQFLMGIAFTLCYASVLVKTNRVYRIFTYGKTTTKRPNFISPLSQVVITLILVLVQGFLSITWLAAVPPGSVKHYPNREEVQIVCNAFLTSTSLLGLAFPLVLLVLCTGFAFMTRKIPGHFNEAKFIGFTTYSSCIVWLAMIPVYVLTVSNIELRIVSMYIAISLCATVCLACLFVPRIYLILIRPERNVRITISTGPRKMKLTGSVYPNSSSNISNHSPYSHVPDQGRNNTL</sequence>
<keyword evidence="7 12" id="KW-0472">Membrane</keyword>
<dbReference type="PRINTS" id="PR00593">
    <property type="entry name" value="MTABOTROPICR"/>
</dbReference>
<dbReference type="Pfam" id="PF01094">
    <property type="entry name" value="ANF_receptor"/>
    <property type="match status" value="1"/>
</dbReference>
<dbReference type="InterPro" id="IPR000337">
    <property type="entry name" value="GPCR_3"/>
</dbReference>
<keyword evidence="13" id="KW-0732">Signal</keyword>
<dbReference type="PRINTS" id="PR00248">
    <property type="entry name" value="GPCRMGR"/>
</dbReference>
<evidence type="ECO:0000256" key="6">
    <source>
        <dbReference type="ARBA" id="ARBA00023040"/>
    </source>
</evidence>
<dbReference type="GeneID" id="110979109"/>
<dbReference type="OrthoDB" id="425344at2759"/>
<evidence type="ECO:0000256" key="4">
    <source>
        <dbReference type="ARBA" id="ARBA00022692"/>
    </source>
</evidence>
<dbReference type="Gene3D" id="2.10.50.30">
    <property type="entry name" value="GPCR, family 3, nine cysteines domain"/>
    <property type="match status" value="1"/>
</dbReference>
<reference evidence="16" key="1">
    <citation type="submission" date="2025-08" db="UniProtKB">
        <authorList>
            <consortium name="RefSeq"/>
        </authorList>
    </citation>
    <scope>IDENTIFICATION</scope>
</reference>
<evidence type="ECO:0000256" key="13">
    <source>
        <dbReference type="SAM" id="SignalP"/>
    </source>
</evidence>
<proteinExistence type="inferred from homology"/>
<feature type="transmembrane region" description="Helical" evidence="12">
    <location>
        <begin position="840"/>
        <end position="862"/>
    </location>
</feature>
<keyword evidence="15" id="KW-1185">Reference proteome</keyword>
<dbReference type="PANTHER" id="PTHR24060">
    <property type="entry name" value="METABOTROPIC GLUTAMATE RECEPTOR"/>
    <property type="match status" value="1"/>
</dbReference>
<dbReference type="KEGG" id="aplc:110979109"/>
<feature type="transmembrane region" description="Helical" evidence="12">
    <location>
        <begin position="720"/>
        <end position="748"/>
    </location>
</feature>
<dbReference type="InterPro" id="IPR028082">
    <property type="entry name" value="Peripla_BP_I"/>
</dbReference>
<dbReference type="SUPFAM" id="SSF53822">
    <property type="entry name" value="Periplasmic binding protein-like I"/>
    <property type="match status" value="1"/>
</dbReference>
<accession>A0A8B7YFB0</accession>
<organism evidence="15 16">
    <name type="scientific">Acanthaster planci</name>
    <name type="common">Crown-of-thorns starfish</name>
    <dbReference type="NCBI Taxonomy" id="133434"/>
    <lineage>
        <taxon>Eukaryota</taxon>
        <taxon>Metazoa</taxon>
        <taxon>Echinodermata</taxon>
        <taxon>Eleutherozoa</taxon>
        <taxon>Asterozoa</taxon>
        <taxon>Asteroidea</taxon>
        <taxon>Valvatacea</taxon>
        <taxon>Valvatida</taxon>
        <taxon>Acanthasteridae</taxon>
        <taxon>Acanthaster</taxon>
    </lineage>
</organism>
<feature type="domain" description="G-protein coupled receptors family 3 profile" evidence="14">
    <location>
        <begin position="614"/>
        <end position="872"/>
    </location>
</feature>